<keyword evidence="8" id="KW-0067">ATP-binding</keyword>
<dbReference type="GO" id="GO:0004673">
    <property type="term" value="F:protein histidine kinase activity"/>
    <property type="evidence" value="ECO:0007669"/>
    <property type="project" value="UniProtKB-EC"/>
</dbReference>
<keyword evidence="11" id="KW-1185">Reference proteome</keyword>
<organism evidence="10 11">
    <name type="scientific">Phreatobacter cathodiphilus</name>
    <dbReference type="NCBI Taxonomy" id="1868589"/>
    <lineage>
        <taxon>Bacteria</taxon>
        <taxon>Pseudomonadati</taxon>
        <taxon>Pseudomonadota</taxon>
        <taxon>Alphaproteobacteria</taxon>
        <taxon>Hyphomicrobiales</taxon>
        <taxon>Phreatobacteraceae</taxon>
        <taxon>Phreatobacter</taxon>
    </lineage>
</organism>
<feature type="domain" description="HAMP" evidence="9">
    <location>
        <begin position="302"/>
        <end position="354"/>
    </location>
</feature>
<reference evidence="10 11" key="1">
    <citation type="submission" date="2018-03" db="EMBL/GenBank/DDBJ databases">
        <title>Genome sequencing of Phreatobacter sp.</title>
        <authorList>
            <person name="Kim S.-J."/>
            <person name="Heo J."/>
            <person name="Kwon S.-W."/>
        </authorList>
    </citation>
    <scope>NUCLEOTIDE SEQUENCE [LARGE SCALE GENOMIC DNA]</scope>
    <source>
        <strain evidence="10 11">S-12</strain>
    </source>
</reference>
<dbReference type="EC" id="2.7.13.3" evidence="3"/>
<evidence type="ECO:0000259" key="9">
    <source>
        <dbReference type="PROSITE" id="PS50885"/>
    </source>
</evidence>
<name>A0A2S0N7J2_9HYPH</name>
<evidence type="ECO:0000256" key="3">
    <source>
        <dbReference type="ARBA" id="ARBA00012438"/>
    </source>
</evidence>
<evidence type="ECO:0000256" key="8">
    <source>
        <dbReference type="ARBA" id="ARBA00022840"/>
    </source>
</evidence>
<dbReference type="GO" id="GO:0007165">
    <property type="term" value="P:signal transduction"/>
    <property type="evidence" value="ECO:0007669"/>
    <property type="project" value="InterPro"/>
</dbReference>
<protein>
    <recommendedName>
        <fullName evidence="3">histidine kinase</fullName>
        <ecNumber evidence="3">2.7.13.3</ecNumber>
    </recommendedName>
</protein>
<dbReference type="InterPro" id="IPR003660">
    <property type="entry name" value="HAMP_dom"/>
</dbReference>
<dbReference type="SUPFAM" id="SSF158472">
    <property type="entry name" value="HAMP domain-like"/>
    <property type="match status" value="1"/>
</dbReference>
<dbReference type="InterPro" id="IPR011495">
    <property type="entry name" value="Sig_transdc_His_kin_sub2_dim/P"/>
</dbReference>
<dbReference type="GO" id="GO:0005524">
    <property type="term" value="F:ATP binding"/>
    <property type="evidence" value="ECO:0007669"/>
    <property type="project" value="UniProtKB-KW"/>
</dbReference>
<dbReference type="CDD" id="cd06225">
    <property type="entry name" value="HAMP"/>
    <property type="match status" value="1"/>
</dbReference>
<evidence type="ECO:0000256" key="6">
    <source>
        <dbReference type="ARBA" id="ARBA00022741"/>
    </source>
</evidence>
<evidence type="ECO:0000256" key="4">
    <source>
        <dbReference type="ARBA" id="ARBA00022553"/>
    </source>
</evidence>
<dbReference type="CDD" id="cd12915">
    <property type="entry name" value="PDC2_DGC_like"/>
    <property type="match status" value="1"/>
</dbReference>
<dbReference type="PANTHER" id="PTHR41523">
    <property type="entry name" value="TWO-COMPONENT SYSTEM SENSOR PROTEIN"/>
    <property type="match status" value="1"/>
</dbReference>
<keyword evidence="6" id="KW-0547">Nucleotide-binding</keyword>
<dbReference type="SUPFAM" id="SSF55874">
    <property type="entry name" value="ATPase domain of HSP90 chaperone/DNA topoisomerase II/histidine kinase"/>
    <property type="match status" value="1"/>
</dbReference>
<dbReference type="EMBL" id="CP027668">
    <property type="protein sequence ID" value="AVO44118.1"/>
    <property type="molecule type" value="Genomic_DNA"/>
</dbReference>
<evidence type="ECO:0000313" key="10">
    <source>
        <dbReference type="EMBL" id="AVO44118.1"/>
    </source>
</evidence>
<dbReference type="Pfam" id="PF00672">
    <property type="entry name" value="HAMP"/>
    <property type="match status" value="1"/>
</dbReference>
<accession>A0A2S0N7J2</accession>
<dbReference type="OrthoDB" id="341208at2"/>
<keyword evidence="7" id="KW-0418">Kinase</keyword>
<evidence type="ECO:0000256" key="1">
    <source>
        <dbReference type="ARBA" id="ARBA00000085"/>
    </source>
</evidence>
<sequence>MSIRRRLFVLGGIFLVPVLGVGAWNEYADHVERERQVRESVAQEARYVASEFERLLDGARSLVETIAHVPVVRQGEWAACAELLTTLRPFNAGVLALAATDAAGTVMCASDQPAGASLPSVADRPHVQLALRQETFVVGGYAYGRQTAGHALHVAVVRRDVAGAAAGVVFATISLDWIAGRYARSSWSEDHVVTVADADGRILMRQPDHHRFVGRAIPEATWSGLRRLSGNGSFEDVSPLDAVRRIVGYVAKAGPSPGLFIGVGVSRQSAFSDLHAATQRAVLGSLIGLLAAFGFAWMTARNLITRPFRQILGAAQSLAAGRLDARSPVAGRGEFGQLAEAFNVVADRLTSEIRGKDMLLRELSHRVMNSLQMLNSTVILQQRAVKDERTRELLGQIGGRVMAIAEAYRQLHRVEGEDVIDLGDLIAQVAEQTCHSLLADAGRCRVTVAPLTLTPDRAIRAGLIANELVMNAIKYGGGPQAAVSVDFTSEAGCAVLTVRNGKVEREGQAGGGFGTRMVSLLATDLGGTVEMRDDAGDAVVTLRFPVSSAPLAPAP</sequence>
<keyword evidence="5" id="KW-0808">Transferase</keyword>
<dbReference type="PROSITE" id="PS50885">
    <property type="entry name" value="HAMP"/>
    <property type="match status" value="1"/>
</dbReference>
<dbReference type="Gene3D" id="3.30.450.20">
    <property type="entry name" value="PAS domain"/>
    <property type="match status" value="2"/>
</dbReference>
<dbReference type="InterPro" id="IPR036890">
    <property type="entry name" value="HATPase_C_sf"/>
</dbReference>
<dbReference type="KEGG" id="phr:C6569_03030"/>
<evidence type="ECO:0000313" key="11">
    <source>
        <dbReference type="Proteomes" id="UP000237889"/>
    </source>
</evidence>
<dbReference type="AlphaFoldDB" id="A0A2S0N7J2"/>
<dbReference type="PANTHER" id="PTHR41523:SF8">
    <property type="entry name" value="ETHYLENE RESPONSE SENSOR PROTEIN"/>
    <property type="match status" value="1"/>
</dbReference>
<dbReference type="Gene3D" id="3.30.565.10">
    <property type="entry name" value="Histidine kinase-like ATPase, C-terminal domain"/>
    <property type="match status" value="1"/>
</dbReference>
<dbReference type="SMART" id="SM00304">
    <property type="entry name" value="HAMP"/>
    <property type="match status" value="1"/>
</dbReference>
<evidence type="ECO:0000256" key="5">
    <source>
        <dbReference type="ARBA" id="ARBA00022679"/>
    </source>
</evidence>
<evidence type="ECO:0000256" key="2">
    <source>
        <dbReference type="ARBA" id="ARBA00004370"/>
    </source>
</evidence>
<comment type="subcellular location">
    <subcellularLocation>
        <location evidence="2">Membrane</location>
    </subcellularLocation>
</comment>
<keyword evidence="4" id="KW-0597">Phosphoprotein</keyword>
<comment type="catalytic activity">
    <reaction evidence="1">
        <text>ATP + protein L-histidine = ADP + protein N-phospho-L-histidine.</text>
        <dbReference type="EC" id="2.7.13.3"/>
    </reaction>
</comment>
<evidence type="ECO:0000256" key="7">
    <source>
        <dbReference type="ARBA" id="ARBA00022777"/>
    </source>
</evidence>
<proteinExistence type="predicted"/>
<dbReference type="GO" id="GO:0016020">
    <property type="term" value="C:membrane"/>
    <property type="evidence" value="ECO:0007669"/>
    <property type="project" value="UniProtKB-SubCell"/>
</dbReference>
<dbReference type="Proteomes" id="UP000237889">
    <property type="component" value="Chromosome"/>
</dbReference>
<dbReference type="Gene3D" id="6.10.340.10">
    <property type="match status" value="1"/>
</dbReference>
<dbReference type="RefSeq" id="WP_106747448.1">
    <property type="nucleotide sequence ID" value="NZ_CP027668.1"/>
</dbReference>
<gene>
    <name evidence="10" type="ORF">C6569_03030</name>
</gene>
<dbReference type="Pfam" id="PF07568">
    <property type="entry name" value="HisKA_2"/>
    <property type="match status" value="1"/>
</dbReference>